<evidence type="ECO:0008006" key="3">
    <source>
        <dbReference type="Google" id="ProtNLM"/>
    </source>
</evidence>
<dbReference type="GeneID" id="5033708"/>
<dbReference type="SUPFAM" id="SSF50978">
    <property type="entry name" value="WD40 repeat-like"/>
    <property type="match status" value="1"/>
</dbReference>
<protein>
    <recommendedName>
        <fullName evidence="3">Cleavage/polyadenylation specificity factor A subunit C-terminal domain-containing protein</fullName>
    </recommendedName>
</protein>
<dbReference type="EMBL" id="CT868374">
    <property type="protein sequence ID" value="CAK80525.1"/>
    <property type="molecule type" value="Genomic_DNA"/>
</dbReference>
<dbReference type="InParanoid" id="A0DBV8"/>
<dbReference type="KEGG" id="ptm:GSPATT00015402001"/>
<dbReference type="OMA" id="YYLGICG"/>
<dbReference type="InterPro" id="IPR036322">
    <property type="entry name" value="WD40_repeat_dom_sf"/>
</dbReference>
<accession>A0DBV8</accession>
<keyword evidence="2" id="KW-1185">Reference proteome</keyword>
<gene>
    <name evidence="1" type="ORF">GSPATT00015402001</name>
</gene>
<organism evidence="1 2">
    <name type="scientific">Paramecium tetraurelia</name>
    <dbReference type="NCBI Taxonomy" id="5888"/>
    <lineage>
        <taxon>Eukaryota</taxon>
        <taxon>Sar</taxon>
        <taxon>Alveolata</taxon>
        <taxon>Ciliophora</taxon>
        <taxon>Intramacronucleata</taxon>
        <taxon>Oligohymenophorea</taxon>
        <taxon>Peniculida</taxon>
        <taxon>Parameciidae</taxon>
        <taxon>Paramecium</taxon>
    </lineage>
</organism>
<evidence type="ECO:0000313" key="2">
    <source>
        <dbReference type="Proteomes" id="UP000000600"/>
    </source>
</evidence>
<dbReference type="OrthoDB" id="301184at2759"/>
<dbReference type="HOGENOM" id="CLU_324034_0_0_1"/>
<dbReference type="Proteomes" id="UP000000600">
    <property type="component" value="Unassembled WGS sequence"/>
</dbReference>
<name>A0DBV8_PARTE</name>
<dbReference type="AlphaFoldDB" id="A0DBV8"/>
<evidence type="ECO:0000313" key="1">
    <source>
        <dbReference type="EMBL" id="CAK80525.1"/>
    </source>
</evidence>
<dbReference type="RefSeq" id="XP_001447922.1">
    <property type="nucleotide sequence ID" value="XM_001447885.1"/>
</dbReference>
<sequence length="892" mass="105167">MMKQLKQPSQIIKIISDKNSKNISEIIVVQEYSLVQLKDKDLNLIYQAKEKIVDAVPIKYPLNQFQIAILYETGQVELYQPKIHQVTQRMSLKGQMKMPYKLFYAKNFLFVSDYIQGMIIINLSIQEEKNFKRKDAKVISVEEIEGHTLIFYYTTKKLIQHDFESEQEICLLENKQIQRFSNISKLFISNNIMVLYSYSTLLFYQLDPFEELNNYSKLINNKIIDVLEYGTSKNQYLLVQENGQIDLITQKIEQKVGNHFNVIKLNVENIQLSYLINNEQLVVVSQDGISVYDSNFVLNFQIQLCIGMTNLFEFQNNLYAIKKYNDFSKPFVLKNIKNIESRQIITNFTQKLKIKQIFEVNQYLLIVTTNQIQLYQNTTPLQVLDYESQINHCTLLENQYIILSNDQVLQLYQISNEQLQLRDQINQQAIQIKSHYQQNQFSLFNGSGYIQIYKVDQNKLVFRAQSKQLLDLSSYHIDQEYLTICRFDCSLTQSKFEFQEEGTEFPLQQYSLNSIAVIINYDNIRKEYQVICQDGQFYIFDNELKVKIKNNPIGINNIVQEIQIFNNLYLVTILQQGTNKYQVMEGINDYYISVKENDSLFLSNTNELYLLNDQTLAKVTLREQEIGYLEINLFPKKEQILLLKDNILITQYSVYRYFEDSFERIQDFGQLQKWVLVADVQKENVVLLLNDSSVWIIKAHQNGQIDYKIHYSKEEYKFQQVRLSNDIIILTYQNLVAIYSLNKFELLLQFQAIYPDKNICKEEEITQIVIEQHSESLLVLNLLIQYAGIAIIQLKLFKVNGATQLKLNKKIYSPIDVSEHLRMQMLQTTWQLFNTKNQCQVFKHVHNFFDSCLQPIQEKPQIMNDYVVDSIQFNGFIYYLGICGALWSINLD</sequence>
<proteinExistence type="predicted"/>
<reference evidence="1 2" key="1">
    <citation type="journal article" date="2006" name="Nature">
        <title>Global trends of whole-genome duplications revealed by the ciliate Paramecium tetraurelia.</title>
        <authorList>
            <consortium name="Genoscope"/>
            <person name="Aury J.-M."/>
            <person name="Jaillon O."/>
            <person name="Duret L."/>
            <person name="Noel B."/>
            <person name="Jubin C."/>
            <person name="Porcel B.M."/>
            <person name="Segurens B."/>
            <person name="Daubin V."/>
            <person name="Anthouard V."/>
            <person name="Aiach N."/>
            <person name="Arnaiz O."/>
            <person name="Billaut A."/>
            <person name="Beisson J."/>
            <person name="Blanc I."/>
            <person name="Bouhouche K."/>
            <person name="Camara F."/>
            <person name="Duharcourt S."/>
            <person name="Guigo R."/>
            <person name="Gogendeau D."/>
            <person name="Katinka M."/>
            <person name="Keller A.-M."/>
            <person name="Kissmehl R."/>
            <person name="Klotz C."/>
            <person name="Koll F."/>
            <person name="Le Moue A."/>
            <person name="Lepere C."/>
            <person name="Malinsky S."/>
            <person name="Nowacki M."/>
            <person name="Nowak J.K."/>
            <person name="Plattner H."/>
            <person name="Poulain J."/>
            <person name="Ruiz F."/>
            <person name="Serrano V."/>
            <person name="Zagulski M."/>
            <person name="Dessen P."/>
            <person name="Betermier M."/>
            <person name="Weissenbach J."/>
            <person name="Scarpelli C."/>
            <person name="Schachter V."/>
            <person name="Sperling L."/>
            <person name="Meyer E."/>
            <person name="Cohen J."/>
            <person name="Wincker P."/>
        </authorList>
    </citation>
    <scope>NUCLEOTIDE SEQUENCE [LARGE SCALE GENOMIC DNA]</scope>
    <source>
        <strain evidence="1 2">Stock d4-2</strain>
    </source>
</reference>